<dbReference type="KEGG" id="mik:FOE78_13220"/>
<dbReference type="InterPro" id="IPR028082">
    <property type="entry name" value="Peripla_BP_I"/>
</dbReference>
<proteinExistence type="predicted"/>
<dbReference type="SUPFAM" id="SSF47413">
    <property type="entry name" value="lambda repressor-like DNA-binding domains"/>
    <property type="match status" value="1"/>
</dbReference>
<dbReference type="PANTHER" id="PTHR30146">
    <property type="entry name" value="LACI-RELATED TRANSCRIPTIONAL REPRESSOR"/>
    <property type="match status" value="1"/>
</dbReference>
<dbReference type="Pfam" id="PF14100">
    <property type="entry name" value="DUF6807"/>
    <property type="match status" value="1"/>
</dbReference>
<dbReference type="SUPFAM" id="SSF53822">
    <property type="entry name" value="Periplasmic binding protein-like I"/>
    <property type="match status" value="1"/>
</dbReference>
<dbReference type="GO" id="GO:0000976">
    <property type="term" value="F:transcription cis-regulatory region binding"/>
    <property type="evidence" value="ECO:0007669"/>
    <property type="project" value="TreeGrafter"/>
</dbReference>
<evidence type="ECO:0000313" key="7">
    <source>
        <dbReference type="Proteomes" id="UP000319263"/>
    </source>
</evidence>
<reference evidence="6 7" key="1">
    <citation type="submission" date="2019-07" db="EMBL/GenBank/DDBJ databases">
        <title>Microlunatus dokdonensis sp. nov. isolated from the rhizospheric soil of the wild plant Elymus tsukushiensis.</title>
        <authorList>
            <person name="Ghim S.-Y."/>
            <person name="Hwang Y.-J."/>
            <person name="Son J.-S."/>
            <person name="Shin J.-H."/>
        </authorList>
    </citation>
    <scope>NUCLEOTIDE SEQUENCE [LARGE SCALE GENOMIC DNA]</scope>
    <source>
        <strain evidence="6 7">KUDC0627</strain>
    </source>
</reference>
<dbReference type="PRINTS" id="PR00036">
    <property type="entry name" value="HTHLACI"/>
</dbReference>
<dbReference type="Gene3D" id="3.40.50.2300">
    <property type="match status" value="2"/>
</dbReference>
<protein>
    <submittedName>
        <fullName evidence="6">LacI family DNA-binding transcriptional regulator</fullName>
    </submittedName>
</protein>
<evidence type="ECO:0000313" key="6">
    <source>
        <dbReference type="EMBL" id="QDP96742.1"/>
    </source>
</evidence>
<dbReference type="Gene3D" id="1.10.260.40">
    <property type="entry name" value="lambda repressor-like DNA-binding domains"/>
    <property type="match status" value="1"/>
</dbReference>
<dbReference type="Proteomes" id="UP000319263">
    <property type="component" value="Chromosome"/>
</dbReference>
<evidence type="ECO:0000256" key="1">
    <source>
        <dbReference type="ARBA" id="ARBA00023015"/>
    </source>
</evidence>
<dbReference type="RefSeq" id="WP_143986704.1">
    <property type="nucleotide sequence ID" value="NZ_CP041692.1"/>
</dbReference>
<dbReference type="PROSITE" id="PS00356">
    <property type="entry name" value="HTH_LACI_1"/>
    <property type="match status" value="1"/>
</dbReference>
<keyword evidence="2 6" id="KW-0238">DNA-binding</keyword>
<organism evidence="6 7">
    <name type="scientific">Microlunatus elymi</name>
    <dbReference type="NCBI Taxonomy" id="2596828"/>
    <lineage>
        <taxon>Bacteria</taxon>
        <taxon>Bacillati</taxon>
        <taxon>Actinomycetota</taxon>
        <taxon>Actinomycetes</taxon>
        <taxon>Propionibacteriales</taxon>
        <taxon>Propionibacteriaceae</taxon>
        <taxon>Microlunatus</taxon>
    </lineage>
</organism>
<sequence length="646" mass="69731">MSEQVRVRATISDVADAAGVSRATVSRVMNNQATVNADLARRVREVADQLRYRPSNVARSLSLGRTQSIAVIVPDLGNPMFQGVVHGLTEAAALEGYRVMIIETDEDPTAEPTAAREARARCDAVVLVSPGTAEQQLAELVSELQPAIVLGRGMVDHSGAPELAFDFAAAVGTLTDHLTELGHRDLVYLNGPTSSVANLARLDGFDRVQAQHPQLRIAQLSCGSRMADGYAAAERVLASRATAVIAYNDLVAFGLLARLNEIGVAVPQDLSVVGFDDIELAAYAVPPLTTVAVPKLELGRRAWEHLRARIHGGGADDEPNFVPELVRRASTGPVAPRRSARRRQPRQTVSSLAWRHDQNADVLMADDSLPLLRYDRGEQMATVHSPRPYAHPVHTLAGVPTTAASPRDHRHQHGLSFAAPDVNGTSYWGGRTFLPDVGPTLLANHGRQVVVQRLADRVEQDAVLRERLRWEDEYGDTWLTEHRILTGSLLPEAGAWALGWRSKLSADVTDITFASPATSGRHGAGYGGIFWRLDTVAVKAVFSELGSGEQSVHGCRTPWVAFVRQGPQGSTTVILEQPSDGEILPWFCRVSDYTGACPAVAWDAERRLPYGSTLDLGLNAVLLDREVVPDEVPALLATLPASAPIA</sequence>
<dbReference type="AlphaFoldDB" id="A0A516Q023"/>
<gene>
    <name evidence="6" type="ORF">FOE78_13220</name>
</gene>
<feature type="region of interest" description="Disordered" evidence="4">
    <location>
        <begin position="330"/>
        <end position="351"/>
    </location>
</feature>
<dbReference type="InterPro" id="IPR046335">
    <property type="entry name" value="LacI/GalR-like_sensor"/>
</dbReference>
<evidence type="ECO:0000256" key="2">
    <source>
        <dbReference type="ARBA" id="ARBA00023125"/>
    </source>
</evidence>
<dbReference type="OrthoDB" id="3258243at2"/>
<evidence type="ECO:0000259" key="5">
    <source>
        <dbReference type="PROSITE" id="PS50932"/>
    </source>
</evidence>
<dbReference type="GO" id="GO:0003700">
    <property type="term" value="F:DNA-binding transcription factor activity"/>
    <property type="evidence" value="ECO:0007669"/>
    <property type="project" value="TreeGrafter"/>
</dbReference>
<dbReference type="CDD" id="cd06267">
    <property type="entry name" value="PBP1_LacI_sugar_binding-like"/>
    <property type="match status" value="1"/>
</dbReference>
<dbReference type="PROSITE" id="PS50932">
    <property type="entry name" value="HTH_LACI_2"/>
    <property type="match status" value="1"/>
</dbReference>
<dbReference type="InterPro" id="IPR010982">
    <property type="entry name" value="Lambda_DNA-bd_dom_sf"/>
</dbReference>
<dbReference type="PANTHER" id="PTHR30146:SF109">
    <property type="entry name" value="HTH-TYPE TRANSCRIPTIONAL REGULATOR GALS"/>
    <property type="match status" value="1"/>
</dbReference>
<keyword evidence="3" id="KW-0804">Transcription</keyword>
<dbReference type="SMART" id="SM00354">
    <property type="entry name" value="HTH_LACI"/>
    <property type="match status" value="1"/>
</dbReference>
<dbReference type="Pfam" id="PF00356">
    <property type="entry name" value="LacI"/>
    <property type="match status" value="1"/>
</dbReference>
<dbReference type="CDD" id="cd01392">
    <property type="entry name" value="HTH_LacI"/>
    <property type="match status" value="1"/>
</dbReference>
<feature type="domain" description="HTH lacI-type" evidence="5">
    <location>
        <begin position="9"/>
        <end position="63"/>
    </location>
</feature>
<name>A0A516Q023_9ACTN</name>
<dbReference type="InterPro" id="IPR029475">
    <property type="entry name" value="DUF6807"/>
</dbReference>
<dbReference type="Pfam" id="PF13377">
    <property type="entry name" value="Peripla_BP_3"/>
    <property type="match status" value="1"/>
</dbReference>
<keyword evidence="7" id="KW-1185">Reference proteome</keyword>
<evidence type="ECO:0000256" key="3">
    <source>
        <dbReference type="ARBA" id="ARBA00023163"/>
    </source>
</evidence>
<accession>A0A516Q023</accession>
<dbReference type="InterPro" id="IPR000843">
    <property type="entry name" value="HTH_LacI"/>
</dbReference>
<evidence type="ECO:0000256" key="4">
    <source>
        <dbReference type="SAM" id="MobiDB-lite"/>
    </source>
</evidence>
<dbReference type="EMBL" id="CP041692">
    <property type="protein sequence ID" value="QDP96742.1"/>
    <property type="molecule type" value="Genomic_DNA"/>
</dbReference>
<keyword evidence="1" id="KW-0805">Transcription regulation</keyword>